<dbReference type="EMBL" id="BDQX01000362">
    <property type="protein sequence ID" value="GBG10954.1"/>
    <property type="molecule type" value="Genomic_DNA"/>
</dbReference>
<evidence type="ECO:0000313" key="2">
    <source>
        <dbReference type="Proteomes" id="UP000245202"/>
    </source>
</evidence>
<organism evidence="1 2">
    <name type="scientific">Paenibacillus agaridevorans</name>
    <dbReference type="NCBI Taxonomy" id="171404"/>
    <lineage>
        <taxon>Bacteria</taxon>
        <taxon>Bacillati</taxon>
        <taxon>Bacillota</taxon>
        <taxon>Bacilli</taxon>
        <taxon>Bacillales</taxon>
        <taxon>Paenibacillaceae</taxon>
        <taxon>Paenibacillus</taxon>
    </lineage>
</organism>
<comment type="caution">
    <text evidence="1">The sequence shown here is derived from an EMBL/GenBank/DDBJ whole genome shotgun (WGS) entry which is preliminary data.</text>
</comment>
<dbReference type="AlphaFoldDB" id="A0A2R5F4D9"/>
<reference evidence="1 2" key="1">
    <citation type="submission" date="2017-08" db="EMBL/GenBank/DDBJ databases">
        <title>Substantial Increase in Enzyme Production by Combined Drug-Resistance Mutations in Paenibacillus agaridevorans.</title>
        <authorList>
            <person name="Tanaka Y."/>
            <person name="Funane K."/>
            <person name="Hosaka T."/>
            <person name="Shiwa Y."/>
            <person name="Fujita N."/>
            <person name="Miyazaki T."/>
            <person name="Yoshikawa H."/>
            <person name="Murakami K."/>
            <person name="Kasahara K."/>
            <person name="Inaoka T."/>
            <person name="Hiraga Y."/>
            <person name="Ochi K."/>
        </authorList>
    </citation>
    <scope>NUCLEOTIDE SEQUENCE [LARGE SCALE GENOMIC DNA]</scope>
    <source>
        <strain evidence="1 2">T-3040</strain>
    </source>
</reference>
<accession>A0A2R5F4D9</accession>
<dbReference type="Proteomes" id="UP000245202">
    <property type="component" value="Unassembled WGS sequence"/>
</dbReference>
<keyword evidence="2" id="KW-1185">Reference proteome</keyword>
<name>A0A2R5F4D9_9BACL</name>
<protein>
    <submittedName>
        <fullName evidence="1">Uncharacterized protein</fullName>
    </submittedName>
</protein>
<proteinExistence type="predicted"/>
<sequence>MCLRAVSVYARLRSSEFCGTVKTNNVVGGEECPVSLLEDTGHFGVIFQKYRVLIFQEGWWGMW</sequence>
<gene>
    <name evidence="1" type="ORF">PAT3040_05726</name>
</gene>
<evidence type="ECO:0000313" key="1">
    <source>
        <dbReference type="EMBL" id="GBG10954.1"/>
    </source>
</evidence>